<evidence type="ECO:0000313" key="3">
    <source>
        <dbReference type="Proteomes" id="UP000027601"/>
    </source>
</evidence>
<proteinExistence type="predicted"/>
<dbReference type="Proteomes" id="UP000027601">
    <property type="component" value="Unassembled WGS sequence"/>
</dbReference>
<organism evidence="2 3">
    <name type="scientific">Bacteroides graminisolvens DSM 19988 = JCM 15093</name>
    <dbReference type="NCBI Taxonomy" id="1121097"/>
    <lineage>
        <taxon>Bacteria</taxon>
        <taxon>Pseudomonadati</taxon>
        <taxon>Bacteroidota</taxon>
        <taxon>Bacteroidia</taxon>
        <taxon>Bacteroidales</taxon>
        <taxon>Bacteroidaceae</taxon>
        <taxon>Bacteroides</taxon>
    </lineage>
</organism>
<gene>
    <name evidence="2" type="ORF">JCM15093_2303</name>
</gene>
<evidence type="ECO:0000256" key="1">
    <source>
        <dbReference type="SAM" id="Phobius"/>
    </source>
</evidence>
<feature type="transmembrane region" description="Helical" evidence="1">
    <location>
        <begin position="35"/>
        <end position="54"/>
    </location>
</feature>
<evidence type="ECO:0000313" key="2">
    <source>
        <dbReference type="EMBL" id="GAK37086.1"/>
    </source>
</evidence>
<dbReference type="EMBL" id="BAJS01000013">
    <property type="protein sequence ID" value="GAK37086.1"/>
    <property type="molecule type" value="Genomic_DNA"/>
</dbReference>
<dbReference type="AlphaFoldDB" id="A0A069D499"/>
<keyword evidence="3" id="KW-1185">Reference proteome</keyword>
<reference evidence="2 3" key="1">
    <citation type="journal article" date="2015" name="Microbes Environ.">
        <title>Distribution and evolution of nitrogen fixation genes in the phylum bacteroidetes.</title>
        <authorList>
            <person name="Inoue J."/>
            <person name="Oshima K."/>
            <person name="Suda W."/>
            <person name="Sakamoto M."/>
            <person name="Iino T."/>
            <person name="Noda S."/>
            <person name="Hongoh Y."/>
            <person name="Hattori M."/>
            <person name="Ohkuma M."/>
        </authorList>
    </citation>
    <scope>NUCLEOTIDE SEQUENCE [LARGE SCALE GENOMIC DNA]</scope>
    <source>
        <strain evidence="2 3">JCM 15093</strain>
    </source>
</reference>
<keyword evidence="1" id="KW-0812">Transmembrane</keyword>
<protein>
    <submittedName>
        <fullName evidence="2">Uncharacterized protein</fullName>
    </submittedName>
</protein>
<feature type="transmembrane region" description="Helical" evidence="1">
    <location>
        <begin position="6"/>
        <end position="23"/>
    </location>
</feature>
<comment type="caution">
    <text evidence="2">The sequence shown here is derived from an EMBL/GenBank/DDBJ whole genome shotgun (WGS) entry which is preliminary data.</text>
</comment>
<accession>A0A069D499</accession>
<sequence>MFTFSGVLQFVSHVIYQVLGFLFTEKLNKFVQHQYTTSLSFAVVFYMCYLQTVYF</sequence>
<keyword evidence="1" id="KW-1133">Transmembrane helix</keyword>
<keyword evidence="1" id="KW-0472">Membrane</keyword>
<name>A0A069D499_9BACE</name>